<dbReference type="InterPro" id="IPR043597">
    <property type="entry name" value="TPH_dom"/>
</dbReference>
<gene>
    <name evidence="5" type="ORF">PGLA1383_LOCUS35752</name>
</gene>
<proteinExistence type="predicted"/>
<protein>
    <recommendedName>
        <fullName evidence="4">Trichohyalin-plectin-homology domain-containing protein</fullName>
    </recommendedName>
</protein>
<keyword evidence="1 2" id="KW-0175">Coiled coil</keyword>
<dbReference type="EMBL" id="CAJNNV010026404">
    <property type="protein sequence ID" value="CAE8618100.1"/>
    <property type="molecule type" value="Genomic_DNA"/>
</dbReference>
<feature type="region of interest" description="Disordered" evidence="3">
    <location>
        <begin position="1"/>
        <end position="30"/>
    </location>
</feature>
<evidence type="ECO:0000256" key="1">
    <source>
        <dbReference type="ARBA" id="ARBA00023054"/>
    </source>
</evidence>
<feature type="compositionally biased region" description="Polar residues" evidence="3">
    <location>
        <begin position="1"/>
        <end position="20"/>
    </location>
</feature>
<comment type="caution">
    <text evidence="5">The sequence shown here is derived from an EMBL/GenBank/DDBJ whole genome shotgun (WGS) entry which is preliminary data.</text>
</comment>
<evidence type="ECO:0000256" key="2">
    <source>
        <dbReference type="SAM" id="Coils"/>
    </source>
</evidence>
<keyword evidence="6" id="KW-1185">Reference proteome</keyword>
<feature type="coiled-coil region" evidence="2">
    <location>
        <begin position="254"/>
        <end position="353"/>
    </location>
</feature>
<evidence type="ECO:0000256" key="3">
    <source>
        <dbReference type="SAM" id="MobiDB-lite"/>
    </source>
</evidence>
<accession>A0A813FZ74</accession>
<evidence type="ECO:0000259" key="4">
    <source>
        <dbReference type="Pfam" id="PF13868"/>
    </source>
</evidence>
<evidence type="ECO:0000313" key="6">
    <source>
        <dbReference type="Proteomes" id="UP000654075"/>
    </source>
</evidence>
<dbReference type="OMA" id="NERHIIR"/>
<feature type="region of interest" description="Disordered" evidence="3">
    <location>
        <begin position="216"/>
        <end position="241"/>
    </location>
</feature>
<organism evidence="5 6">
    <name type="scientific">Polarella glacialis</name>
    <name type="common">Dinoflagellate</name>
    <dbReference type="NCBI Taxonomy" id="89957"/>
    <lineage>
        <taxon>Eukaryota</taxon>
        <taxon>Sar</taxon>
        <taxon>Alveolata</taxon>
        <taxon>Dinophyceae</taxon>
        <taxon>Suessiales</taxon>
        <taxon>Suessiaceae</taxon>
        <taxon>Polarella</taxon>
    </lineage>
</organism>
<name>A0A813FZ74_POLGL</name>
<dbReference type="Proteomes" id="UP000654075">
    <property type="component" value="Unassembled WGS sequence"/>
</dbReference>
<reference evidence="5" key="1">
    <citation type="submission" date="2021-02" db="EMBL/GenBank/DDBJ databases">
        <authorList>
            <person name="Dougan E. K."/>
            <person name="Rhodes N."/>
            <person name="Thang M."/>
            <person name="Chan C."/>
        </authorList>
    </citation>
    <scope>NUCLEOTIDE SEQUENCE</scope>
</reference>
<sequence length="514" mass="59825">MASPARLNTAQSEGNLSNMSRGGMSETRKAKLMDLKKREDLKDALVDKFKVRFGHGGAGKSSDEMSVCSETIANEVNRFARSATITEANLMRLEGRLQGRAQGQLPKIGEDNQSMISGVSGYSTMSRARSLTSLAGKNLVQGSGAPKSYDWTKLDEYAGYLHEQDSLRQQIGVKALQRKMKMDLDFQVNQKVLKKEDALEEERRYHQNSQLELERWKTQEQSRAEEKHAKIGREKKDRDDQRAYEIKIRDEESSKKKNEEANLVEKIIDEMEEEQRRFEKKKEKTKKSMKKVFEENMADQQKRNQGKRDQMVKEAADMKEYNRILDEQEAQRAEELAQRMERQGELMKKLMSNMDATKKGAGANDAQRALAQQEEQDRHFFEAEHVKHNRLHDMRVENQAYLLKQMEEKAGRGDEDKYLTRIQAQILERDTEEYNNIEAQKVVDRKSRNLEHRKDIERQMEYKMRQSVPEMSQVEISLNKPLLQLVDMTLDARDANTLAQSQLKRTRIHEEDEE</sequence>
<feature type="domain" description="Trichohyalin-plectin-homology" evidence="4">
    <location>
        <begin position="174"/>
        <end position="467"/>
    </location>
</feature>
<dbReference type="OrthoDB" id="445364at2759"/>
<evidence type="ECO:0000313" key="5">
    <source>
        <dbReference type="EMBL" id="CAE8618100.1"/>
    </source>
</evidence>
<dbReference type="AlphaFoldDB" id="A0A813FZ74"/>
<dbReference type="Pfam" id="PF13868">
    <property type="entry name" value="TPH"/>
    <property type="match status" value="1"/>
</dbReference>